<dbReference type="EMBL" id="CP110226">
    <property type="protein sequence ID" value="UZD21472.1"/>
    <property type="molecule type" value="Genomic_DNA"/>
</dbReference>
<keyword evidence="4 5" id="KW-0413">Isomerase</keyword>
<dbReference type="Proteomes" id="UP001163156">
    <property type="component" value="Chromosome"/>
</dbReference>
<dbReference type="PANTHER" id="PTHR43811:SF23">
    <property type="entry name" value="FKBP-TYPE 22 KDA PEPTIDYL-PROLYL CIS-TRANS ISOMERASE"/>
    <property type="match status" value="1"/>
</dbReference>
<accession>A0ABY6MGB3</accession>
<keyword evidence="3 5" id="KW-0697">Rotamase</keyword>
<comment type="similarity">
    <text evidence="2 6">Belongs to the FKBP-type PPIase family.</text>
</comment>
<dbReference type="PANTHER" id="PTHR43811">
    <property type="entry name" value="FKBP-TYPE PEPTIDYL-PROLYL CIS-TRANS ISOMERASE FKPA"/>
    <property type="match status" value="1"/>
</dbReference>
<keyword evidence="7" id="KW-0732">Signal</keyword>
<evidence type="ECO:0000313" key="9">
    <source>
        <dbReference type="EMBL" id="UZD21472.1"/>
    </source>
</evidence>
<evidence type="ECO:0000256" key="6">
    <source>
        <dbReference type="RuleBase" id="RU003915"/>
    </source>
</evidence>
<feature type="domain" description="PPIase FKBP-type" evidence="8">
    <location>
        <begin position="83"/>
        <end position="184"/>
    </location>
</feature>
<evidence type="ECO:0000256" key="2">
    <source>
        <dbReference type="ARBA" id="ARBA00006577"/>
    </source>
</evidence>
<evidence type="ECO:0000313" key="10">
    <source>
        <dbReference type="Proteomes" id="UP001163156"/>
    </source>
</evidence>
<name>A0ABY6MGB3_9BACT</name>
<organism evidence="9 10">
    <name type="scientific">Algoriphagus halophytocola</name>
    <dbReference type="NCBI Taxonomy" id="2991499"/>
    <lineage>
        <taxon>Bacteria</taxon>
        <taxon>Pseudomonadati</taxon>
        <taxon>Bacteroidota</taxon>
        <taxon>Cytophagia</taxon>
        <taxon>Cytophagales</taxon>
        <taxon>Cyclobacteriaceae</taxon>
        <taxon>Algoriphagus</taxon>
    </lineage>
</organism>
<dbReference type="RefSeq" id="WP_264807944.1">
    <property type="nucleotide sequence ID" value="NZ_CP110226.1"/>
</dbReference>
<evidence type="ECO:0000256" key="4">
    <source>
        <dbReference type="ARBA" id="ARBA00023235"/>
    </source>
</evidence>
<comment type="catalytic activity">
    <reaction evidence="1 5 6">
        <text>[protein]-peptidylproline (omega=180) = [protein]-peptidylproline (omega=0)</text>
        <dbReference type="Rhea" id="RHEA:16237"/>
        <dbReference type="Rhea" id="RHEA-COMP:10747"/>
        <dbReference type="Rhea" id="RHEA-COMP:10748"/>
        <dbReference type="ChEBI" id="CHEBI:83833"/>
        <dbReference type="ChEBI" id="CHEBI:83834"/>
        <dbReference type="EC" id="5.2.1.8"/>
    </reaction>
</comment>
<gene>
    <name evidence="9" type="ORF">OM944_12445</name>
</gene>
<feature type="signal peptide" evidence="7">
    <location>
        <begin position="1"/>
        <end position="21"/>
    </location>
</feature>
<dbReference type="PROSITE" id="PS50059">
    <property type="entry name" value="FKBP_PPIASE"/>
    <property type="match status" value="1"/>
</dbReference>
<dbReference type="Pfam" id="PF00254">
    <property type="entry name" value="FKBP_C"/>
    <property type="match status" value="1"/>
</dbReference>
<evidence type="ECO:0000256" key="3">
    <source>
        <dbReference type="ARBA" id="ARBA00023110"/>
    </source>
</evidence>
<evidence type="ECO:0000256" key="1">
    <source>
        <dbReference type="ARBA" id="ARBA00000971"/>
    </source>
</evidence>
<dbReference type="Gene3D" id="3.10.50.40">
    <property type="match status" value="1"/>
</dbReference>
<dbReference type="PROSITE" id="PS51257">
    <property type="entry name" value="PROKAR_LIPOPROTEIN"/>
    <property type="match status" value="1"/>
</dbReference>
<feature type="chain" id="PRO_5046998037" description="Peptidyl-prolyl cis-trans isomerase" evidence="7">
    <location>
        <begin position="22"/>
        <end position="184"/>
    </location>
</feature>
<dbReference type="GO" id="GO:0003755">
    <property type="term" value="F:peptidyl-prolyl cis-trans isomerase activity"/>
    <property type="evidence" value="ECO:0007669"/>
    <property type="project" value="UniProtKB-EC"/>
</dbReference>
<proteinExistence type="inferred from homology"/>
<sequence length="184" mass="20250">MKIQRAGIFFFLILVIAFSSCEPNNPFDTGPPYDFEGNLAKDSLFIVDYLDTAQVDSLYRIHDPSGVVIIVQEEGAGSRPVNGNVVYADYTGSLMSDGTVFDTSVESVAMANDLHVEGDEYRPIRFLLGGGTVISGWSVSFRRLRPGSKARLVIPSPYGYQNVDRDRIPANSVLIFDVDFLGIE</sequence>
<evidence type="ECO:0000256" key="5">
    <source>
        <dbReference type="PROSITE-ProRule" id="PRU00277"/>
    </source>
</evidence>
<dbReference type="InterPro" id="IPR046357">
    <property type="entry name" value="PPIase_dom_sf"/>
</dbReference>
<keyword evidence="10" id="KW-1185">Reference proteome</keyword>
<dbReference type="EC" id="5.2.1.8" evidence="6"/>
<evidence type="ECO:0000259" key="8">
    <source>
        <dbReference type="PROSITE" id="PS50059"/>
    </source>
</evidence>
<dbReference type="InterPro" id="IPR001179">
    <property type="entry name" value="PPIase_FKBP_dom"/>
</dbReference>
<reference evidence="9" key="1">
    <citation type="submission" date="2022-10" db="EMBL/GenBank/DDBJ databases">
        <title>Algoriphagus sp. a novel bacteria isolate from halophytes salicornia europaea.</title>
        <authorList>
            <person name="Peng Y."/>
            <person name="Jiang L."/>
            <person name="Lee J."/>
        </authorList>
    </citation>
    <scope>NUCLEOTIDE SEQUENCE</scope>
    <source>
        <strain evidence="9">TR-M5</strain>
    </source>
</reference>
<evidence type="ECO:0000256" key="7">
    <source>
        <dbReference type="SAM" id="SignalP"/>
    </source>
</evidence>
<dbReference type="SUPFAM" id="SSF54534">
    <property type="entry name" value="FKBP-like"/>
    <property type="match status" value="1"/>
</dbReference>
<protein>
    <recommendedName>
        <fullName evidence="6">Peptidyl-prolyl cis-trans isomerase</fullName>
        <ecNumber evidence="6">5.2.1.8</ecNumber>
    </recommendedName>
</protein>